<dbReference type="InterPro" id="IPR053317">
    <property type="entry name" value="Tubulin_polyglutamylase"/>
</dbReference>
<keyword evidence="4" id="KW-1185">Reference proteome</keyword>
<organism evidence="3 4">
    <name type="scientific">Plakobranchus ocellatus</name>
    <dbReference type="NCBI Taxonomy" id="259542"/>
    <lineage>
        <taxon>Eukaryota</taxon>
        <taxon>Metazoa</taxon>
        <taxon>Spiralia</taxon>
        <taxon>Lophotrochozoa</taxon>
        <taxon>Mollusca</taxon>
        <taxon>Gastropoda</taxon>
        <taxon>Heterobranchia</taxon>
        <taxon>Euthyneura</taxon>
        <taxon>Panpulmonata</taxon>
        <taxon>Sacoglossa</taxon>
        <taxon>Placobranchoidea</taxon>
        <taxon>Plakobranchidae</taxon>
        <taxon>Plakobranchus</taxon>
    </lineage>
</organism>
<protein>
    <submittedName>
        <fullName evidence="3">Tubulin polyglutamylase ttll4-like</fullName>
    </submittedName>
</protein>
<dbReference type="EMBL" id="BLXT01003724">
    <property type="protein sequence ID" value="GFO03226.1"/>
    <property type="molecule type" value="Genomic_DNA"/>
</dbReference>
<name>A0AAV4A971_9GAST</name>
<proteinExistence type="predicted"/>
<accession>A0AAV4A971</accession>
<evidence type="ECO:0000313" key="3">
    <source>
        <dbReference type="EMBL" id="GFO03226.1"/>
    </source>
</evidence>
<dbReference type="PROSITE" id="PS51221">
    <property type="entry name" value="TTL"/>
    <property type="match status" value="1"/>
</dbReference>
<feature type="region of interest" description="Disordered" evidence="1">
    <location>
        <begin position="76"/>
        <end position="98"/>
    </location>
</feature>
<dbReference type="PANTHER" id="PTHR47113:SF1">
    <property type="entry name" value="LD09343P"/>
    <property type="match status" value="1"/>
</dbReference>
<comment type="caution">
    <text evidence="3">The sequence shown here is derived from an EMBL/GenBank/DDBJ whole genome shotgun (WGS) entry which is preliminary data.</text>
</comment>
<feature type="transmembrane region" description="Helical" evidence="2">
    <location>
        <begin position="32"/>
        <end position="52"/>
    </location>
</feature>
<dbReference type="InterPro" id="IPR004344">
    <property type="entry name" value="TTL/TTLL_fam"/>
</dbReference>
<keyword evidence="2" id="KW-1133">Transmembrane helix</keyword>
<dbReference type="PANTHER" id="PTHR47113">
    <property type="entry name" value="LD09343P"/>
    <property type="match status" value="1"/>
</dbReference>
<keyword evidence="2" id="KW-0812">Transmembrane</keyword>
<reference evidence="3 4" key="1">
    <citation type="journal article" date="2021" name="Elife">
        <title>Chloroplast acquisition without the gene transfer in kleptoplastic sea slugs, Plakobranchus ocellatus.</title>
        <authorList>
            <person name="Maeda T."/>
            <person name="Takahashi S."/>
            <person name="Yoshida T."/>
            <person name="Shimamura S."/>
            <person name="Takaki Y."/>
            <person name="Nagai Y."/>
            <person name="Toyoda A."/>
            <person name="Suzuki Y."/>
            <person name="Arimoto A."/>
            <person name="Ishii H."/>
            <person name="Satoh N."/>
            <person name="Nishiyama T."/>
            <person name="Hasebe M."/>
            <person name="Maruyama T."/>
            <person name="Minagawa J."/>
            <person name="Obokata J."/>
            <person name="Shigenobu S."/>
        </authorList>
    </citation>
    <scope>NUCLEOTIDE SEQUENCE [LARGE SCALE GENOMIC DNA]</scope>
</reference>
<keyword evidence="2" id="KW-0472">Membrane</keyword>
<evidence type="ECO:0000313" key="4">
    <source>
        <dbReference type="Proteomes" id="UP000735302"/>
    </source>
</evidence>
<gene>
    <name evidence="3" type="ORF">PoB_002973100</name>
</gene>
<feature type="compositionally biased region" description="Polar residues" evidence="1">
    <location>
        <begin position="81"/>
        <end position="98"/>
    </location>
</feature>
<sequence length="541" mass="62609">MSGMRHPGQYEMFSKYRANPRPFPFQRGRSKLNLMVVCVLLLGVILTVLNIYQLDRMKADHNTHLAELSRFPEVEARDSDQATNSSPIAWIQGSSRSKNNGPTGYLKHVYRVFDKLGFVVGEKLSDWAVLWSHDYPFITYSSDMQSLKPHQKVNHFPGSGFITNKVSLAQTQLDVIPRAFEIPGKKKQFLAYAEKHKNTSWVQKNNKHRGIKIKALKDLDLSQDGTFVQEYVSRPFIIDGRKFDIGVYTILTSIDPLRVYTINGEALFRFCPQEYYPFDSANLDKYVVGDDYRPMWLQPSFEDLYVDHEFSFKNSFNEYLRQNGKDYKSLWEKIYGAIRDVFLAKEKDLIKSVQKYRSKRNFFEMVRFDFVIDENLNVFLMEANMSPNLSSDHFPPNERLYEHVIFNLLGLVGVAHFSSTNDIKALPTAEAMYVSSQDIHVFPEYCNRQICFKNCKKLVCRLCNNCLSLELELDLKSAYLEHTRRGSARRAFPPPISPAEASGLSLEKGLIPPLLIGYNLKNQLMYLWFIGKCKQDIAWCN</sequence>
<evidence type="ECO:0000256" key="1">
    <source>
        <dbReference type="SAM" id="MobiDB-lite"/>
    </source>
</evidence>
<dbReference type="AlphaFoldDB" id="A0AAV4A971"/>
<dbReference type="Gene3D" id="3.30.470.20">
    <property type="entry name" value="ATP-grasp fold, B domain"/>
    <property type="match status" value="1"/>
</dbReference>
<dbReference type="Proteomes" id="UP000735302">
    <property type="component" value="Unassembled WGS sequence"/>
</dbReference>
<evidence type="ECO:0000256" key="2">
    <source>
        <dbReference type="SAM" id="Phobius"/>
    </source>
</evidence>
<dbReference type="SUPFAM" id="SSF56059">
    <property type="entry name" value="Glutathione synthetase ATP-binding domain-like"/>
    <property type="match status" value="1"/>
</dbReference>
<dbReference type="Pfam" id="PF03133">
    <property type="entry name" value="TTL"/>
    <property type="match status" value="1"/>
</dbReference>